<evidence type="ECO:0000256" key="2">
    <source>
        <dbReference type="ARBA" id="ARBA00008351"/>
    </source>
</evidence>
<evidence type="ECO:0000313" key="6">
    <source>
        <dbReference type="EMBL" id="QVK22301.1"/>
    </source>
</evidence>
<dbReference type="Proteomes" id="UP000676428">
    <property type="component" value="Chromosome"/>
</dbReference>
<evidence type="ECO:0000256" key="4">
    <source>
        <dbReference type="ARBA" id="ARBA00016274"/>
    </source>
</evidence>
<evidence type="ECO:0000256" key="5">
    <source>
        <dbReference type="ARBA" id="ARBA00023231"/>
    </source>
</evidence>
<accession>A0ABX8DC45</accession>
<comment type="similarity">
    <text evidence="2">Belongs to the NifW family.</text>
</comment>
<dbReference type="Pfam" id="PF03206">
    <property type="entry name" value="NifW"/>
    <property type="match status" value="1"/>
</dbReference>
<dbReference type="InterPro" id="IPR004893">
    <property type="entry name" value="NifW"/>
</dbReference>
<proteinExistence type="inferred from homology"/>
<evidence type="ECO:0000313" key="7">
    <source>
        <dbReference type="Proteomes" id="UP000676428"/>
    </source>
</evidence>
<organism evidence="6 7">
    <name type="scientific">Shewanella dokdonensis</name>
    <dbReference type="NCBI Taxonomy" id="712036"/>
    <lineage>
        <taxon>Bacteria</taxon>
        <taxon>Pseudomonadati</taxon>
        <taxon>Pseudomonadota</taxon>
        <taxon>Gammaproteobacteria</taxon>
        <taxon>Alteromonadales</taxon>
        <taxon>Shewanellaceae</taxon>
        <taxon>Shewanella</taxon>
    </lineage>
</organism>
<keyword evidence="7" id="KW-1185">Reference proteome</keyword>
<name>A0ABX8DC45_9GAMM</name>
<sequence length="110" mass="12337">METIQAETITVEPAASWHDRRGPAATVLPESLLTAEDFLDYFNVKYDPELVSIKRVQILRLYHAILERYDPPLTKEHHRKAVRIAYGSLAMGQELAFADMGCGDCSGCNV</sequence>
<reference evidence="6 7" key="1">
    <citation type="journal article" date="2012" name="Int. J. Syst. Evol. Microbiol.">
        <title>Shewanella dokdonensis sp. nov., isolated from seawater.</title>
        <authorList>
            <person name="Sung H.R."/>
            <person name="Yoon J.H."/>
            <person name="Ghim S.Y."/>
        </authorList>
    </citation>
    <scope>NUCLEOTIDE SEQUENCE [LARGE SCALE GENOMIC DNA]</scope>
    <source>
        <strain evidence="6 7">DSM 23626</strain>
    </source>
</reference>
<dbReference type="EMBL" id="CP074572">
    <property type="protein sequence ID" value="QVK22301.1"/>
    <property type="molecule type" value="Genomic_DNA"/>
</dbReference>
<dbReference type="RefSeq" id="WP_213680957.1">
    <property type="nucleotide sequence ID" value="NZ_CP074572.1"/>
</dbReference>
<protein>
    <recommendedName>
        <fullName evidence="4">Nitrogenase-stabilizing/protective protein NifW</fullName>
    </recommendedName>
</protein>
<comment type="subunit">
    <text evidence="3">Homotrimer; associates with NifD.</text>
</comment>
<gene>
    <name evidence="6" type="ORF">KHX94_12860</name>
</gene>
<evidence type="ECO:0000256" key="3">
    <source>
        <dbReference type="ARBA" id="ARBA00011284"/>
    </source>
</evidence>
<comment type="function">
    <text evidence="1">May protect the nitrogenase Fe-Mo protein from oxidative damage.</text>
</comment>
<evidence type="ECO:0000256" key="1">
    <source>
        <dbReference type="ARBA" id="ARBA00002247"/>
    </source>
</evidence>
<keyword evidence="5" id="KW-0535">Nitrogen fixation</keyword>